<evidence type="ECO:0000313" key="10">
    <source>
        <dbReference type="EMBL" id="MBU3826420.1"/>
    </source>
</evidence>
<comment type="caution">
    <text evidence="10">The sequence shown here is derived from an EMBL/GenBank/DDBJ whole genome shotgun (WGS) entry which is preliminary data.</text>
</comment>
<sequence length="234" mass="25514">MDVLTDDHEREEAVRKWWHEYWKPLTLGVVIALGGLLGWRQFQAYQLEQHQQEAYAVFQVQMQLQQQGVNAVPQAEAYMQEHQDIFGAVLALDTAAVQILAHDYEGALESVEFAKQHGGELIAPSASLTEARLYAQTGKPAEAERVLNSIKDGAYAPEAAEVRGDIALAAGDRAGAKKNYQEAIDLLIARKVQVSPVLQMKFDNVIAAGDTPAFKQAAAAVDALTATGENSAQQ</sequence>
<evidence type="ECO:0000256" key="2">
    <source>
        <dbReference type="ARBA" id="ARBA00022475"/>
    </source>
</evidence>
<comment type="subcellular location">
    <subcellularLocation>
        <location evidence="1">Cell membrane</location>
        <topology evidence="1">Single-pass type II membrane protein</topology>
    </subcellularLocation>
</comment>
<keyword evidence="5" id="KW-0472">Membrane</keyword>
<gene>
    <name evidence="10" type="ORF">IAA31_02895</name>
</gene>
<reference evidence="10" key="2">
    <citation type="submission" date="2021-04" db="EMBL/GenBank/DDBJ databases">
        <authorList>
            <person name="Gilroy R."/>
        </authorList>
    </citation>
    <scope>NUCLEOTIDE SEQUENCE</scope>
    <source>
        <strain evidence="10">687</strain>
    </source>
</reference>
<evidence type="ECO:0000256" key="6">
    <source>
        <dbReference type="ARBA" id="ARBA00023186"/>
    </source>
</evidence>
<evidence type="ECO:0000256" key="4">
    <source>
        <dbReference type="ARBA" id="ARBA00022989"/>
    </source>
</evidence>
<accession>A0A9E2KLT9</accession>
<protein>
    <recommendedName>
        <fullName evidence="8">Ancillary SecYEG translocon subunit</fullName>
    </recommendedName>
</protein>
<keyword evidence="2" id="KW-1003">Cell membrane</keyword>
<reference evidence="10" key="1">
    <citation type="journal article" date="2021" name="PeerJ">
        <title>Extensive microbial diversity within the chicken gut microbiome revealed by metagenomics and culture.</title>
        <authorList>
            <person name="Gilroy R."/>
            <person name="Ravi A."/>
            <person name="Getino M."/>
            <person name="Pursley I."/>
            <person name="Horton D.L."/>
            <person name="Alikhan N.F."/>
            <person name="Baker D."/>
            <person name="Gharbi K."/>
            <person name="Hall N."/>
            <person name="Watson M."/>
            <person name="Adriaenssens E.M."/>
            <person name="Foster-Nyarko E."/>
            <person name="Jarju S."/>
            <person name="Secka A."/>
            <person name="Antonio M."/>
            <person name="Oren A."/>
            <person name="Chaudhuri R.R."/>
            <person name="La Ragione R."/>
            <person name="Hildebrand F."/>
            <person name="Pallen M.J."/>
        </authorList>
    </citation>
    <scope>NUCLEOTIDE SEQUENCE</scope>
    <source>
        <strain evidence="10">687</strain>
    </source>
</reference>
<evidence type="ECO:0000256" key="1">
    <source>
        <dbReference type="ARBA" id="ARBA00004401"/>
    </source>
</evidence>
<evidence type="ECO:0000256" key="5">
    <source>
        <dbReference type="ARBA" id="ARBA00023136"/>
    </source>
</evidence>
<evidence type="ECO:0000256" key="3">
    <source>
        <dbReference type="ARBA" id="ARBA00022692"/>
    </source>
</evidence>
<dbReference type="GO" id="GO:0044877">
    <property type="term" value="F:protein-containing complex binding"/>
    <property type="evidence" value="ECO:0007669"/>
    <property type="project" value="InterPro"/>
</dbReference>
<dbReference type="AlphaFoldDB" id="A0A9E2KLT9"/>
<keyword evidence="4" id="KW-1133">Transmembrane helix</keyword>
<keyword evidence="6" id="KW-0143">Chaperone</keyword>
<comment type="similarity">
    <text evidence="7">Belongs to the YfgM family.</text>
</comment>
<dbReference type="GO" id="GO:0005886">
    <property type="term" value="C:plasma membrane"/>
    <property type="evidence" value="ECO:0007669"/>
    <property type="project" value="UniProtKB-SubCell"/>
</dbReference>
<dbReference type="InterPro" id="IPR026039">
    <property type="entry name" value="YfgM"/>
</dbReference>
<evidence type="ECO:0000256" key="8">
    <source>
        <dbReference type="ARBA" id="ARBA00024235"/>
    </source>
</evidence>
<evidence type="ECO:0000313" key="11">
    <source>
        <dbReference type="Proteomes" id="UP000824150"/>
    </source>
</evidence>
<keyword evidence="3" id="KW-0812">Transmembrane</keyword>
<evidence type="ECO:0000259" key="9">
    <source>
        <dbReference type="Pfam" id="PF09976"/>
    </source>
</evidence>
<dbReference type="InterPro" id="IPR011990">
    <property type="entry name" value="TPR-like_helical_dom_sf"/>
</dbReference>
<dbReference type="InterPro" id="IPR018704">
    <property type="entry name" value="SecYEG/CpoB_TPR"/>
</dbReference>
<proteinExistence type="inferred from homology"/>
<name>A0A9E2KLT9_9GAMM</name>
<feature type="domain" description="Ancillary SecYEG translocon subunit/Cell division coordinator CpoB TPR" evidence="9">
    <location>
        <begin position="15"/>
        <end position="205"/>
    </location>
</feature>
<dbReference type="Proteomes" id="UP000824150">
    <property type="component" value="Unassembled WGS sequence"/>
</dbReference>
<evidence type="ECO:0000256" key="7">
    <source>
        <dbReference type="ARBA" id="ARBA00024197"/>
    </source>
</evidence>
<dbReference type="EMBL" id="JAHLFG010000032">
    <property type="protein sequence ID" value="MBU3826420.1"/>
    <property type="molecule type" value="Genomic_DNA"/>
</dbReference>
<dbReference type="PANTHER" id="PTHR38035">
    <property type="entry name" value="UPF0070 PROTEIN YFGM"/>
    <property type="match status" value="1"/>
</dbReference>
<dbReference type="Pfam" id="PF09976">
    <property type="entry name" value="TPR_21"/>
    <property type="match status" value="1"/>
</dbReference>
<dbReference type="Gene3D" id="1.25.40.10">
    <property type="entry name" value="Tetratricopeptide repeat domain"/>
    <property type="match status" value="1"/>
</dbReference>
<dbReference type="PANTHER" id="PTHR38035:SF1">
    <property type="entry name" value="ANCILLARY SECYEG TRANSLOCON SUBUNIT"/>
    <property type="match status" value="1"/>
</dbReference>
<organism evidence="10 11">
    <name type="scientific">Candidatus Anaerobiospirillum merdipullorum</name>
    <dbReference type="NCBI Taxonomy" id="2838450"/>
    <lineage>
        <taxon>Bacteria</taxon>
        <taxon>Pseudomonadati</taxon>
        <taxon>Pseudomonadota</taxon>
        <taxon>Gammaproteobacteria</taxon>
        <taxon>Aeromonadales</taxon>
        <taxon>Succinivibrionaceae</taxon>
        <taxon>Anaerobiospirillum</taxon>
    </lineage>
</organism>